<dbReference type="GO" id="GO:0051287">
    <property type="term" value="F:NAD binding"/>
    <property type="evidence" value="ECO:0007669"/>
    <property type="project" value="InterPro"/>
</dbReference>
<dbReference type="CDD" id="cd02315">
    <property type="entry name" value="ScASADH_like_N"/>
    <property type="match status" value="1"/>
</dbReference>
<dbReference type="InterPro" id="IPR005676">
    <property type="entry name" value="Asp_semi-ald_DH_pep-lack"/>
</dbReference>
<accession>A0A7K4FLP2</accession>
<dbReference type="GO" id="GO:0050661">
    <property type="term" value="F:NADP binding"/>
    <property type="evidence" value="ECO:0007669"/>
    <property type="project" value="InterPro"/>
</dbReference>
<protein>
    <submittedName>
        <fullName evidence="6">Aspartate-semialdehyde dehydrogenase</fullName>
        <ecNumber evidence="6">1.2.1.11</ecNumber>
    </submittedName>
</protein>
<dbReference type="GeneID" id="84217730"/>
<dbReference type="RefSeq" id="WP_081142513.1">
    <property type="nucleotide sequence ID" value="NZ_CP015363.1"/>
</dbReference>
<dbReference type="Gene3D" id="3.40.50.720">
    <property type="entry name" value="NAD(P)-binding Rossmann-like Domain"/>
    <property type="match status" value="1"/>
</dbReference>
<keyword evidence="2" id="KW-0521">NADP</keyword>
<sequence>MMDKIKVSLLGATGMVGQKMIKLLADHPYIELVKLSASDSRIGKKYSETVKWIENGSIPEKFRDMKLVSTSPEDNKDVDYVLSALPPEAAEPVELKLVKNEINVISNASPYRLSKDIPLINPEINFEHLRILEGKDTKFVKNPNCTSAIMAMPLVKLLGFDYDRISLVSMQAISGAGFSGLPYMSIDDNIIPYIHGEEEKIPAEISKMYGTVQDGKINGKNIRMSVTSVRVPVKVGHMGVLNMEIKKGVDVEELIKNLNNFSPLKGFNGLYNAPAHPIVVHNEADRPQNAIDTYNGMEVHVGRISYTDRNLRMVILGNNLVRGAAGITILTLELMEQMKL</sequence>
<dbReference type="InterPro" id="IPR012280">
    <property type="entry name" value="Semialdhyde_DH_dimer_dom"/>
</dbReference>
<dbReference type="NCBIfam" id="TIGR00978">
    <property type="entry name" value="asd_EA"/>
    <property type="match status" value="1"/>
</dbReference>
<dbReference type="PANTHER" id="PTHR46718">
    <property type="entry name" value="ASPARTATE-SEMIALDEHYDE DEHYDROGENASE"/>
    <property type="match status" value="1"/>
</dbReference>
<dbReference type="EC" id="1.2.1.11" evidence="6"/>
<evidence type="ECO:0000256" key="4">
    <source>
        <dbReference type="PIRSR" id="PIRSR000148-1"/>
    </source>
</evidence>
<evidence type="ECO:0000256" key="3">
    <source>
        <dbReference type="ARBA" id="ARBA00023002"/>
    </source>
</evidence>
<dbReference type="Proteomes" id="UP000546917">
    <property type="component" value="Unassembled WGS sequence"/>
</dbReference>
<dbReference type="GO" id="GO:0046983">
    <property type="term" value="F:protein dimerization activity"/>
    <property type="evidence" value="ECO:0007669"/>
    <property type="project" value="InterPro"/>
</dbReference>
<dbReference type="NCBIfam" id="NF006416">
    <property type="entry name" value="PRK08664.1"/>
    <property type="match status" value="1"/>
</dbReference>
<keyword evidence="3 6" id="KW-0560">Oxidoreductase</keyword>
<name>A0A7K4FLP2_9ARCH</name>
<evidence type="ECO:0000256" key="2">
    <source>
        <dbReference type="ARBA" id="ARBA00022857"/>
    </source>
</evidence>
<comment type="similarity">
    <text evidence="1">Belongs to the aspartate-semialdehyde dehydrogenase family.</text>
</comment>
<feature type="active site" description="Acyl-thioester intermediate" evidence="4">
    <location>
        <position position="145"/>
    </location>
</feature>
<dbReference type="CDD" id="cd18130">
    <property type="entry name" value="ASADH_C_arch_fung_like"/>
    <property type="match status" value="1"/>
</dbReference>
<dbReference type="InterPro" id="IPR000534">
    <property type="entry name" value="Semialdehyde_DH_NAD-bd"/>
</dbReference>
<evidence type="ECO:0000256" key="1">
    <source>
        <dbReference type="ARBA" id="ARBA00010584"/>
    </source>
</evidence>
<dbReference type="Gene3D" id="3.30.360.10">
    <property type="entry name" value="Dihydrodipicolinate Reductase, domain 2"/>
    <property type="match status" value="1"/>
</dbReference>
<evidence type="ECO:0000259" key="5">
    <source>
        <dbReference type="SMART" id="SM00859"/>
    </source>
</evidence>
<proteinExistence type="inferred from homology"/>
<dbReference type="Pfam" id="PF02774">
    <property type="entry name" value="Semialdhyde_dhC"/>
    <property type="match status" value="1"/>
</dbReference>
<organism evidence="6 7">
    <name type="scientific">Ferroplasma acidiphilum</name>
    <dbReference type="NCBI Taxonomy" id="74969"/>
    <lineage>
        <taxon>Archaea</taxon>
        <taxon>Methanobacteriati</taxon>
        <taxon>Thermoplasmatota</taxon>
        <taxon>Thermoplasmata</taxon>
        <taxon>Thermoplasmatales</taxon>
        <taxon>Ferroplasmaceae</taxon>
        <taxon>Ferroplasma</taxon>
    </lineage>
</organism>
<dbReference type="GO" id="GO:0004073">
    <property type="term" value="F:aspartate-semialdehyde dehydrogenase activity"/>
    <property type="evidence" value="ECO:0007669"/>
    <property type="project" value="UniProtKB-EC"/>
</dbReference>
<dbReference type="SMART" id="SM00859">
    <property type="entry name" value="Semialdhyde_dh"/>
    <property type="match status" value="1"/>
</dbReference>
<dbReference type="SUPFAM" id="SSF51735">
    <property type="entry name" value="NAD(P)-binding Rossmann-fold domains"/>
    <property type="match status" value="1"/>
</dbReference>
<feature type="domain" description="Semialdehyde dehydrogenase NAD-binding" evidence="5">
    <location>
        <begin position="6"/>
        <end position="132"/>
    </location>
</feature>
<dbReference type="PIRSF" id="PIRSF000148">
    <property type="entry name" value="ASA_dh"/>
    <property type="match status" value="1"/>
</dbReference>
<dbReference type="EMBL" id="JABGBP010000010">
    <property type="protein sequence ID" value="NOL59278.1"/>
    <property type="molecule type" value="Genomic_DNA"/>
</dbReference>
<dbReference type="InterPro" id="IPR036291">
    <property type="entry name" value="NAD(P)-bd_dom_sf"/>
</dbReference>
<dbReference type="AlphaFoldDB" id="A0A7K4FLP2"/>
<dbReference type="SUPFAM" id="SSF55347">
    <property type="entry name" value="Glyceraldehyde-3-phosphate dehydrogenase-like, C-terminal domain"/>
    <property type="match status" value="1"/>
</dbReference>
<dbReference type="GO" id="GO:0009086">
    <property type="term" value="P:methionine biosynthetic process"/>
    <property type="evidence" value="ECO:0007669"/>
    <property type="project" value="UniProtKB-ARBA"/>
</dbReference>
<gene>
    <name evidence="6" type="primary">asd</name>
    <name evidence="6" type="ORF">HLB00_00295</name>
</gene>
<dbReference type="Pfam" id="PF01118">
    <property type="entry name" value="Semialdhyde_dh"/>
    <property type="match status" value="1"/>
</dbReference>
<reference evidence="6 7" key="1">
    <citation type="submission" date="2020-05" db="EMBL/GenBank/DDBJ databases">
        <authorList>
            <person name="Zhang R."/>
        </authorList>
    </citation>
    <scope>NUCLEOTIDE SEQUENCE [LARGE SCALE GENOMIC DNA]</scope>
    <source>
        <strain evidence="6 7">DSM 28986</strain>
    </source>
</reference>
<dbReference type="GO" id="GO:0009088">
    <property type="term" value="P:threonine biosynthetic process"/>
    <property type="evidence" value="ECO:0007669"/>
    <property type="project" value="TreeGrafter"/>
</dbReference>
<evidence type="ECO:0000313" key="6">
    <source>
        <dbReference type="EMBL" id="NOL59278.1"/>
    </source>
</evidence>
<feature type="active site" description="Proton acceptor" evidence="4">
    <location>
        <position position="237"/>
    </location>
</feature>
<dbReference type="PANTHER" id="PTHR46718:SF1">
    <property type="entry name" value="ASPARTATE-SEMIALDEHYDE DEHYDROGENASE"/>
    <property type="match status" value="1"/>
</dbReference>
<evidence type="ECO:0000313" key="7">
    <source>
        <dbReference type="Proteomes" id="UP000546917"/>
    </source>
</evidence>
<dbReference type="InterPro" id="IPR051823">
    <property type="entry name" value="ASADH-related"/>
</dbReference>
<comment type="caution">
    <text evidence="6">The sequence shown here is derived from an EMBL/GenBank/DDBJ whole genome shotgun (WGS) entry which is preliminary data.</text>
</comment>